<accession>A0A840NDC3</accession>
<proteinExistence type="predicted"/>
<sequence>MRSVPPALLSSAGLVAGFAVTRLQRHRSWSGLVAGAGGLAAMESCRRRSGGGRALVLGAAYAGALAGSHPLARRIGAWPAVFTAAGGVAVTARMLARGGTAPTG</sequence>
<dbReference type="RefSeq" id="WP_184477944.1">
    <property type="nucleotide sequence ID" value="NZ_JACHIV010000001.1"/>
</dbReference>
<dbReference type="AlphaFoldDB" id="A0A840NDC3"/>
<evidence type="ECO:0000313" key="1">
    <source>
        <dbReference type="EMBL" id="MBB5068218.1"/>
    </source>
</evidence>
<dbReference type="Proteomes" id="UP000580474">
    <property type="component" value="Unassembled WGS sequence"/>
</dbReference>
<keyword evidence="2" id="KW-1185">Reference proteome</keyword>
<evidence type="ECO:0000313" key="2">
    <source>
        <dbReference type="Proteomes" id="UP000580474"/>
    </source>
</evidence>
<dbReference type="EMBL" id="JACHIV010000001">
    <property type="protein sequence ID" value="MBB5068218.1"/>
    <property type="molecule type" value="Genomic_DNA"/>
</dbReference>
<name>A0A840NDC3_9PSEU</name>
<reference evidence="1 2" key="1">
    <citation type="submission" date="2020-08" db="EMBL/GenBank/DDBJ databases">
        <title>Sequencing the genomes of 1000 actinobacteria strains.</title>
        <authorList>
            <person name="Klenk H.-P."/>
        </authorList>
    </citation>
    <scope>NUCLEOTIDE SEQUENCE [LARGE SCALE GENOMIC DNA]</scope>
    <source>
        <strain evidence="1 2">DSM 45582</strain>
    </source>
</reference>
<comment type="caution">
    <text evidence="1">The sequence shown here is derived from an EMBL/GenBank/DDBJ whole genome shotgun (WGS) entry which is preliminary data.</text>
</comment>
<protein>
    <submittedName>
        <fullName evidence="1">Uncharacterized protein</fullName>
    </submittedName>
</protein>
<gene>
    <name evidence="1" type="ORF">BJ969_001306</name>
</gene>
<organism evidence="1 2">
    <name type="scientific">Saccharopolyspora gloriosae</name>
    <dbReference type="NCBI Taxonomy" id="455344"/>
    <lineage>
        <taxon>Bacteria</taxon>
        <taxon>Bacillati</taxon>
        <taxon>Actinomycetota</taxon>
        <taxon>Actinomycetes</taxon>
        <taxon>Pseudonocardiales</taxon>
        <taxon>Pseudonocardiaceae</taxon>
        <taxon>Saccharopolyspora</taxon>
    </lineage>
</organism>